<evidence type="ECO:0000313" key="2">
    <source>
        <dbReference type="EMBL" id="KAF8785860.1"/>
    </source>
</evidence>
<comment type="caution">
    <text evidence="2">The sequence shown here is derived from an EMBL/GenBank/DDBJ whole genome shotgun (WGS) entry which is preliminary data.</text>
</comment>
<dbReference type="EMBL" id="JABXBU010000030">
    <property type="protein sequence ID" value="KAF8785860.1"/>
    <property type="molecule type" value="Genomic_DNA"/>
</dbReference>
<dbReference type="AlphaFoldDB" id="A0A8T0F8Z4"/>
<feature type="region of interest" description="Disordered" evidence="1">
    <location>
        <begin position="165"/>
        <end position="210"/>
    </location>
</feature>
<dbReference type="Proteomes" id="UP000807504">
    <property type="component" value="Unassembled WGS sequence"/>
</dbReference>
<organism evidence="2 3">
    <name type="scientific">Argiope bruennichi</name>
    <name type="common">Wasp spider</name>
    <name type="synonym">Aranea bruennichi</name>
    <dbReference type="NCBI Taxonomy" id="94029"/>
    <lineage>
        <taxon>Eukaryota</taxon>
        <taxon>Metazoa</taxon>
        <taxon>Ecdysozoa</taxon>
        <taxon>Arthropoda</taxon>
        <taxon>Chelicerata</taxon>
        <taxon>Arachnida</taxon>
        <taxon>Araneae</taxon>
        <taxon>Araneomorphae</taxon>
        <taxon>Entelegynae</taxon>
        <taxon>Araneoidea</taxon>
        <taxon>Araneidae</taxon>
        <taxon>Argiope</taxon>
    </lineage>
</organism>
<reference evidence="2" key="2">
    <citation type="submission" date="2020-06" db="EMBL/GenBank/DDBJ databases">
        <authorList>
            <person name="Sheffer M."/>
        </authorList>
    </citation>
    <scope>NUCLEOTIDE SEQUENCE</scope>
</reference>
<feature type="compositionally biased region" description="Basic and acidic residues" evidence="1">
    <location>
        <begin position="165"/>
        <end position="174"/>
    </location>
</feature>
<protein>
    <submittedName>
        <fullName evidence="2">Uncharacterized protein</fullName>
    </submittedName>
</protein>
<evidence type="ECO:0000313" key="3">
    <source>
        <dbReference type="Proteomes" id="UP000807504"/>
    </source>
</evidence>
<accession>A0A8T0F8Z4</accession>
<keyword evidence="3" id="KW-1185">Reference proteome</keyword>
<gene>
    <name evidence="2" type="ORF">HNY73_011360</name>
</gene>
<reference evidence="2" key="1">
    <citation type="journal article" date="2020" name="bioRxiv">
        <title>Chromosome-level reference genome of the European wasp spider Argiope bruennichi: a resource for studies on range expansion and evolutionary adaptation.</title>
        <authorList>
            <person name="Sheffer M.M."/>
            <person name="Hoppe A."/>
            <person name="Krehenwinkel H."/>
            <person name="Uhl G."/>
            <person name="Kuss A.W."/>
            <person name="Jensen L."/>
            <person name="Jensen C."/>
            <person name="Gillespie R.G."/>
            <person name="Hoff K.J."/>
            <person name="Prost S."/>
        </authorList>
    </citation>
    <scope>NUCLEOTIDE SEQUENCE</scope>
</reference>
<proteinExistence type="predicted"/>
<name>A0A8T0F8Z4_ARGBR</name>
<evidence type="ECO:0000256" key="1">
    <source>
        <dbReference type="SAM" id="MobiDB-lite"/>
    </source>
</evidence>
<sequence length="222" mass="25323">MDRIDGVPKRSHKTPLLTSLKQCVKKIENEVSDLKHSFSAISLDSEENENKALFYFEKSHSIKKEVSSLQHDSQKLKTLLNAKVGRTKSYFYDMEDLTLDIEDEIGILERHLKNHGYEPLELDTSSIHETELVADSSYSENEIAENDVSLTPQFDIPSVSFPQKKEEQPIKEVVEVEPSTPELKIQEPKPERKPRHVLPSPLPYPNIGSASRLGDVARRLDF</sequence>